<feature type="signal peptide" evidence="2">
    <location>
        <begin position="1"/>
        <end position="22"/>
    </location>
</feature>
<dbReference type="GO" id="GO:0006955">
    <property type="term" value="P:immune response"/>
    <property type="evidence" value="ECO:0007669"/>
    <property type="project" value="InterPro"/>
</dbReference>
<evidence type="ECO:0000313" key="5">
    <source>
        <dbReference type="Proteomes" id="UP001153269"/>
    </source>
</evidence>
<dbReference type="AlphaFoldDB" id="A0A9N7Y828"/>
<keyword evidence="2" id="KW-0732">Signal</keyword>
<organism evidence="4 5">
    <name type="scientific">Pleuronectes platessa</name>
    <name type="common">European plaice</name>
    <dbReference type="NCBI Taxonomy" id="8262"/>
    <lineage>
        <taxon>Eukaryota</taxon>
        <taxon>Metazoa</taxon>
        <taxon>Chordata</taxon>
        <taxon>Craniata</taxon>
        <taxon>Vertebrata</taxon>
        <taxon>Euteleostomi</taxon>
        <taxon>Actinopterygii</taxon>
        <taxon>Neopterygii</taxon>
        <taxon>Teleostei</taxon>
        <taxon>Neoteleostei</taxon>
        <taxon>Acanthomorphata</taxon>
        <taxon>Carangaria</taxon>
        <taxon>Pleuronectiformes</taxon>
        <taxon>Pleuronectoidei</taxon>
        <taxon>Pleuronectidae</taxon>
        <taxon>Pleuronectes</taxon>
    </lineage>
</organism>
<dbReference type="Proteomes" id="UP001153269">
    <property type="component" value="Unassembled WGS sequence"/>
</dbReference>
<dbReference type="InterPro" id="IPR039809">
    <property type="entry name" value="Chemokine_b/g/d"/>
</dbReference>
<name>A0A9N7Y828_PLEPL</name>
<comment type="caution">
    <text evidence="4">The sequence shown here is derived from an EMBL/GenBank/DDBJ whole genome shotgun (WGS) entry which is preliminary data.</text>
</comment>
<dbReference type="InterPro" id="IPR036048">
    <property type="entry name" value="Interleukin_8-like_sf"/>
</dbReference>
<evidence type="ECO:0000256" key="1">
    <source>
        <dbReference type="ARBA" id="ARBA00022514"/>
    </source>
</evidence>
<dbReference type="Gene3D" id="2.40.50.40">
    <property type="match status" value="2"/>
</dbReference>
<gene>
    <name evidence="4" type="ORF">PLEPLA_LOCUS3874</name>
</gene>
<keyword evidence="1" id="KW-0202">Cytokine</keyword>
<evidence type="ECO:0000259" key="3">
    <source>
        <dbReference type="Pfam" id="PF00048"/>
    </source>
</evidence>
<dbReference type="GO" id="GO:0008009">
    <property type="term" value="F:chemokine activity"/>
    <property type="evidence" value="ECO:0007669"/>
    <property type="project" value="InterPro"/>
</dbReference>
<dbReference type="SUPFAM" id="SSF54117">
    <property type="entry name" value="Interleukin 8-like chemokines"/>
    <property type="match status" value="2"/>
</dbReference>
<dbReference type="PANTHER" id="PTHR12015">
    <property type="entry name" value="SMALL INDUCIBLE CYTOKINE A"/>
    <property type="match status" value="1"/>
</dbReference>
<evidence type="ECO:0000256" key="2">
    <source>
        <dbReference type="SAM" id="SignalP"/>
    </source>
</evidence>
<keyword evidence="5" id="KW-1185">Reference proteome</keyword>
<dbReference type="Pfam" id="PF00048">
    <property type="entry name" value="IL8"/>
    <property type="match status" value="2"/>
</dbReference>
<feature type="domain" description="Chemokine interleukin-8-like" evidence="3">
    <location>
        <begin position="120"/>
        <end position="150"/>
    </location>
</feature>
<accession>A0A9N7Y828</accession>
<evidence type="ECO:0000313" key="4">
    <source>
        <dbReference type="EMBL" id="CAB1416118.1"/>
    </source>
</evidence>
<reference evidence="4" key="1">
    <citation type="submission" date="2020-03" db="EMBL/GenBank/DDBJ databases">
        <authorList>
            <person name="Weist P."/>
        </authorList>
    </citation>
    <scope>NUCLEOTIDE SEQUENCE</scope>
</reference>
<dbReference type="GO" id="GO:0005615">
    <property type="term" value="C:extracellular space"/>
    <property type="evidence" value="ECO:0007669"/>
    <property type="project" value="UniProtKB-KW"/>
</dbReference>
<sequence length="151" mass="16406">MRAPHVLLLCVLGAALLSSVLCNHALGPIACCSGFYQGKLKRAQISSYQLTDPRCPKKAVVFTTQNSQARTAAVLFTSITFSSRHLHRAAMRAPHVLLLCVLGAALLSSVLCNNALGPTACCFRFYKGKLKRAQISSYQWTDPRCPKKGVL</sequence>
<feature type="chain" id="PRO_5040195261" description="Chemokine interleukin-8-like domain-containing protein" evidence="2">
    <location>
        <begin position="23"/>
        <end position="151"/>
    </location>
</feature>
<proteinExistence type="predicted"/>
<dbReference type="InterPro" id="IPR001811">
    <property type="entry name" value="Chemokine_IL8-like_dom"/>
</dbReference>
<protein>
    <recommendedName>
        <fullName evidence="3">Chemokine interleukin-8-like domain-containing protein</fullName>
    </recommendedName>
</protein>
<dbReference type="EMBL" id="CADEAL010000191">
    <property type="protein sequence ID" value="CAB1416118.1"/>
    <property type="molecule type" value="Genomic_DNA"/>
</dbReference>
<feature type="domain" description="Chemokine interleukin-8-like" evidence="3">
    <location>
        <begin position="31"/>
        <end position="68"/>
    </location>
</feature>